<dbReference type="PANTHER" id="PTHR39583">
    <property type="entry name" value="TYPE II SECRETION SYSTEM PROTEIN J-RELATED"/>
    <property type="match status" value="1"/>
</dbReference>
<proteinExistence type="predicted"/>
<evidence type="ECO:0000313" key="7">
    <source>
        <dbReference type="EMBL" id="RPH27228.1"/>
    </source>
</evidence>
<dbReference type="PANTHER" id="PTHR39583:SF3">
    <property type="entry name" value="PREPILIN PEPTIDASE-DEPENDENT PROTEIN B"/>
    <property type="match status" value="1"/>
</dbReference>
<dbReference type="NCBIfam" id="TIGR02532">
    <property type="entry name" value="IV_pilin_GFxxxE"/>
    <property type="match status" value="1"/>
</dbReference>
<dbReference type="AlphaFoldDB" id="A0A3N5DF93"/>
<name>A0A3N5DF93_9ENTR</name>
<comment type="subcellular location">
    <subcellularLocation>
        <location evidence="1">Membrane</location>
        <topology evidence="1">Single-pass membrane protein</topology>
    </subcellularLocation>
</comment>
<accession>A0A3N5DF93</accession>
<keyword evidence="5 6" id="KW-0472">Membrane</keyword>
<dbReference type="InterPro" id="IPR016419">
    <property type="entry name" value="Prepilin_Pept-dep_B_prd"/>
</dbReference>
<reference evidence="7 8" key="1">
    <citation type="submission" date="2018-11" db="EMBL/GenBank/DDBJ databases">
        <title>Draft genome sequence of Buttiauxella warmboldiae CCUG 35512.</title>
        <authorList>
            <person name="Salva-Serra F."/>
            <person name="Marathe N."/>
            <person name="Moore E."/>
            <person name="Svensson L."/>
            <person name="Engstrom-Jakobsson H."/>
        </authorList>
    </citation>
    <scope>NUCLEOTIDE SEQUENCE [LARGE SCALE GENOMIC DNA]</scope>
    <source>
        <strain evidence="7 8">CCUG 35512</strain>
    </source>
</reference>
<evidence type="ECO:0000256" key="5">
    <source>
        <dbReference type="ARBA" id="ARBA00023136"/>
    </source>
</evidence>
<dbReference type="Proteomes" id="UP000268615">
    <property type="component" value="Unassembled WGS sequence"/>
</dbReference>
<dbReference type="GO" id="GO:0016020">
    <property type="term" value="C:membrane"/>
    <property type="evidence" value="ECO:0007669"/>
    <property type="project" value="UniProtKB-SubCell"/>
</dbReference>
<evidence type="ECO:0000256" key="2">
    <source>
        <dbReference type="ARBA" id="ARBA00022481"/>
    </source>
</evidence>
<keyword evidence="8" id="KW-1185">Reference proteome</keyword>
<gene>
    <name evidence="7" type="ORF">EHN07_11030</name>
</gene>
<dbReference type="NCBIfam" id="NF007848">
    <property type="entry name" value="PRK10557.1"/>
    <property type="match status" value="1"/>
</dbReference>
<evidence type="ECO:0000256" key="1">
    <source>
        <dbReference type="ARBA" id="ARBA00004167"/>
    </source>
</evidence>
<dbReference type="EMBL" id="RPOH01000040">
    <property type="protein sequence ID" value="RPH27228.1"/>
    <property type="molecule type" value="Genomic_DNA"/>
</dbReference>
<keyword evidence="4 6" id="KW-1133">Transmembrane helix</keyword>
<feature type="transmembrane region" description="Helical" evidence="6">
    <location>
        <begin position="14"/>
        <end position="34"/>
    </location>
</feature>
<dbReference type="InterPro" id="IPR051621">
    <property type="entry name" value="T2SS_protein_J"/>
</dbReference>
<protein>
    <submittedName>
        <fullName evidence="7">Prepilin peptidase-dependent protein</fullName>
    </submittedName>
</protein>
<keyword evidence="3 6" id="KW-0812">Transmembrane</keyword>
<dbReference type="Pfam" id="PF07963">
    <property type="entry name" value="N_methyl"/>
    <property type="match status" value="1"/>
</dbReference>
<dbReference type="OrthoDB" id="7059546at2"/>
<evidence type="ECO:0000256" key="3">
    <source>
        <dbReference type="ARBA" id="ARBA00022692"/>
    </source>
</evidence>
<comment type="caution">
    <text evidence="7">The sequence shown here is derived from an EMBL/GenBank/DDBJ whole genome shotgun (WGS) entry which is preliminary data.</text>
</comment>
<keyword evidence="2" id="KW-0488">Methylation</keyword>
<sequence>MQLNQQGFTLLETLIAMTLSSIVLLGAGRLFPALQGAILLQYQRETLQESLWQLAFSLGKQLQRAGYCHGTCQGEGLVLGKEGGCVLLQWDGNSNGRWEPPGHAETERAGFRLSGGNLEVMRGATSCEGAGWEKISDPAMMVIRSFSVTRQARLSMPPLLIISLAATFKNGQHPVSTRHIVVGYNL</sequence>
<evidence type="ECO:0000256" key="6">
    <source>
        <dbReference type="SAM" id="Phobius"/>
    </source>
</evidence>
<dbReference type="PIRSF" id="PIRSF004525">
    <property type="entry name" value="Pilin_peptidase-dep_B_prd"/>
    <property type="match status" value="1"/>
</dbReference>
<organism evidence="7 8">
    <name type="scientific">Buttiauxella warmboldiae</name>
    <dbReference type="NCBI Taxonomy" id="82993"/>
    <lineage>
        <taxon>Bacteria</taxon>
        <taxon>Pseudomonadati</taxon>
        <taxon>Pseudomonadota</taxon>
        <taxon>Gammaproteobacteria</taxon>
        <taxon>Enterobacterales</taxon>
        <taxon>Enterobacteriaceae</taxon>
        <taxon>Buttiauxella</taxon>
    </lineage>
</organism>
<evidence type="ECO:0000313" key="8">
    <source>
        <dbReference type="Proteomes" id="UP000268615"/>
    </source>
</evidence>
<dbReference type="GO" id="GO:0015628">
    <property type="term" value="P:protein secretion by the type II secretion system"/>
    <property type="evidence" value="ECO:0007669"/>
    <property type="project" value="TreeGrafter"/>
</dbReference>
<dbReference type="RefSeq" id="WP_124024193.1">
    <property type="nucleotide sequence ID" value="NZ_RPOH01000040.1"/>
</dbReference>
<dbReference type="PROSITE" id="PS00409">
    <property type="entry name" value="PROKAR_NTER_METHYL"/>
    <property type="match status" value="1"/>
</dbReference>
<dbReference type="InterPro" id="IPR012902">
    <property type="entry name" value="N_methyl_site"/>
</dbReference>
<evidence type="ECO:0000256" key="4">
    <source>
        <dbReference type="ARBA" id="ARBA00022989"/>
    </source>
</evidence>